<feature type="domain" description="LysM" evidence="2">
    <location>
        <begin position="221"/>
        <end position="265"/>
    </location>
</feature>
<dbReference type="GO" id="GO:0009253">
    <property type="term" value="P:peptidoglycan catabolic process"/>
    <property type="evidence" value="ECO:0007669"/>
    <property type="project" value="InterPro"/>
</dbReference>
<gene>
    <name evidence="3" type="ORF">LRLP16767_LR202_02024</name>
</gene>
<dbReference type="InterPro" id="IPR018392">
    <property type="entry name" value="LysM"/>
</dbReference>
<dbReference type="InterPro" id="IPR036779">
    <property type="entry name" value="LysM_dom_sf"/>
</dbReference>
<dbReference type="InterPro" id="IPR002053">
    <property type="entry name" value="Glyco_hydro_25"/>
</dbReference>
<name>A0A0U5D8B2_LIMRT</name>
<dbReference type="CDD" id="cd00118">
    <property type="entry name" value="LysM"/>
    <property type="match status" value="3"/>
</dbReference>
<feature type="domain" description="LysM" evidence="2">
    <location>
        <begin position="324"/>
        <end position="368"/>
    </location>
</feature>
<reference evidence="4" key="1">
    <citation type="submission" date="2015-10" db="EMBL/GenBank/DDBJ databases">
        <authorList>
            <person name="Crossman L.C."/>
        </authorList>
    </citation>
    <scope>NUCLEOTIDE SEQUENCE [LARGE SCALE GENOMIC DNA]</scope>
    <source>
        <strain evidence="4">20-2</strain>
    </source>
</reference>
<feature type="domain" description="LysM" evidence="2">
    <location>
        <begin position="273"/>
        <end position="317"/>
    </location>
</feature>
<organism evidence="3 4">
    <name type="scientific">Limosilactobacillus reuteri</name>
    <name type="common">Lactobacillus reuteri</name>
    <dbReference type="NCBI Taxonomy" id="1598"/>
    <lineage>
        <taxon>Bacteria</taxon>
        <taxon>Bacillati</taxon>
        <taxon>Bacillota</taxon>
        <taxon>Bacilli</taxon>
        <taxon>Lactobacillales</taxon>
        <taxon>Lactobacillaceae</taxon>
        <taxon>Limosilactobacillus</taxon>
    </lineage>
</organism>
<dbReference type="SUPFAM" id="SSF51445">
    <property type="entry name" value="(Trans)glycosidases"/>
    <property type="match status" value="1"/>
</dbReference>
<comment type="similarity">
    <text evidence="1">Belongs to the glycosyl hydrolase 25 family.</text>
</comment>
<evidence type="ECO:0000313" key="3">
    <source>
        <dbReference type="EMBL" id="CUR42316.1"/>
    </source>
</evidence>
<dbReference type="SUPFAM" id="SSF54106">
    <property type="entry name" value="LysM domain"/>
    <property type="match status" value="3"/>
</dbReference>
<accession>A0A0U5D8B2</accession>
<protein>
    <submittedName>
        <fullName evidence="3">Membrane-bound lytic murein transglycosylase D</fullName>
    </submittedName>
</protein>
<dbReference type="GO" id="GO:0003796">
    <property type="term" value="F:lysozyme activity"/>
    <property type="evidence" value="ECO:0007669"/>
    <property type="project" value="InterPro"/>
</dbReference>
<dbReference type="GO" id="GO:0016998">
    <property type="term" value="P:cell wall macromolecule catabolic process"/>
    <property type="evidence" value="ECO:0007669"/>
    <property type="project" value="InterPro"/>
</dbReference>
<proteinExistence type="inferred from homology"/>
<evidence type="ECO:0000256" key="1">
    <source>
        <dbReference type="ARBA" id="ARBA00010646"/>
    </source>
</evidence>
<dbReference type="GO" id="GO:0008932">
    <property type="term" value="F:lytic endotransglycosylase activity"/>
    <property type="evidence" value="ECO:0007669"/>
    <property type="project" value="TreeGrafter"/>
</dbReference>
<evidence type="ECO:0000259" key="2">
    <source>
        <dbReference type="PROSITE" id="PS51782"/>
    </source>
</evidence>
<dbReference type="RefSeq" id="WP_102816907.1">
    <property type="nucleotide sequence ID" value="NZ_LN887678.1"/>
</dbReference>
<dbReference type="Gene3D" id="3.10.350.10">
    <property type="entry name" value="LysM domain"/>
    <property type="match status" value="3"/>
</dbReference>
<dbReference type="Gene3D" id="3.20.20.80">
    <property type="entry name" value="Glycosidases"/>
    <property type="match status" value="1"/>
</dbReference>
<dbReference type="Proteomes" id="UP000235484">
    <property type="component" value="Unassembled WGS sequence"/>
</dbReference>
<sequence length="368" mass="39205">MRNQFIDVSSYQPDTVAFFQAAKAQGALGVVVKLTEGSEDGSAYVNPRAAAQIRNALAVGLHVSCYHFARYTSVADAQNEARFFVKIAKQFGMYDDTLMIDDAEVHSAADYQSTSLAFLQEVEALGYKNTGIYSMKSFFTGGILNSHGFGSRKIWIAGYGVTELGIDNASAWQTTDHGIMGIDTSLDFDGAFTTGSVSGIVPQVVIPEPKPVQHVGHPASGTYIVQPGDTLSGIAEKYGTTYQNLAAINGIGDPNHINVGQVLKVTGQSTTENTYFVQSGDTLSGIATKFGTTVSDLVSRNHIANPNVIYVGQKLYLAGNGQSNAYTVQVGDTLSGIAAKFGKTWQALAQKNGIANPNMIFIGQTIQI</sequence>
<evidence type="ECO:0000313" key="4">
    <source>
        <dbReference type="Proteomes" id="UP000235484"/>
    </source>
</evidence>
<dbReference type="Pfam" id="PF01183">
    <property type="entry name" value="Glyco_hydro_25"/>
    <property type="match status" value="1"/>
</dbReference>
<dbReference type="SMART" id="SM00257">
    <property type="entry name" value="LysM"/>
    <property type="match status" value="3"/>
</dbReference>
<dbReference type="PANTHER" id="PTHR33734">
    <property type="entry name" value="LYSM DOMAIN-CONTAINING GPI-ANCHORED PROTEIN 2"/>
    <property type="match status" value="1"/>
</dbReference>
<dbReference type="EMBL" id="LN887678">
    <property type="protein sequence ID" value="CUR42316.1"/>
    <property type="molecule type" value="Genomic_DNA"/>
</dbReference>
<dbReference type="PROSITE" id="PS51904">
    <property type="entry name" value="GLYCOSYL_HYDROL_F25_2"/>
    <property type="match status" value="1"/>
</dbReference>
<dbReference type="InterPro" id="IPR017853">
    <property type="entry name" value="GH"/>
</dbReference>
<dbReference type="Pfam" id="PF01476">
    <property type="entry name" value="LysM"/>
    <property type="match status" value="3"/>
</dbReference>
<dbReference type="PROSITE" id="PS51782">
    <property type="entry name" value="LYSM"/>
    <property type="match status" value="3"/>
</dbReference>
<dbReference type="AlphaFoldDB" id="A0A0U5D8B2"/>
<dbReference type="PANTHER" id="PTHR33734:SF22">
    <property type="entry name" value="MEMBRANE-BOUND LYTIC MUREIN TRANSGLYCOSYLASE D"/>
    <property type="match status" value="1"/>
</dbReference>